<keyword evidence="2" id="KW-1185">Reference proteome</keyword>
<evidence type="ECO:0000313" key="2">
    <source>
        <dbReference type="Proteomes" id="UP000600918"/>
    </source>
</evidence>
<dbReference type="EMBL" id="JACSDY010000003">
    <property type="protein sequence ID" value="KAF7431573.1"/>
    <property type="molecule type" value="Genomic_DNA"/>
</dbReference>
<organism evidence="1 2">
    <name type="scientific">Vespula pensylvanica</name>
    <name type="common">Western yellow jacket</name>
    <name type="synonym">Wasp</name>
    <dbReference type="NCBI Taxonomy" id="30213"/>
    <lineage>
        <taxon>Eukaryota</taxon>
        <taxon>Metazoa</taxon>
        <taxon>Ecdysozoa</taxon>
        <taxon>Arthropoda</taxon>
        <taxon>Hexapoda</taxon>
        <taxon>Insecta</taxon>
        <taxon>Pterygota</taxon>
        <taxon>Neoptera</taxon>
        <taxon>Endopterygota</taxon>
        <taxon>Hymenoptera</taxon>
        <taxon>Apocrita</taxon>
        <taxon>Aculeata</taxon>
        <taxon>Vespoidea</taxon>
        <taxon>Vespidae</taxon>
        <taxon>Vespinae</taxon>
        <taxon>Vespula</taxon>
    </lineage>
</organism>
<dbReference type="AlphaFoldDB" id="A0A834P7D2"/>
<reference evidence="1" key="1">
    <citation type="journal article" date="2020" name="G3 (Bethesda)">
        <title>High-Quality Assemblies for Three Invasive Social Wasps from the &lt;i&gt;Vespula&lt;/i&gt; Genus.</title>
        <authorList>
            <person name="Harrop T.W.R."/>
            <person name="Guhlin J."/>
            <person name="McLaughlin G.M."/>
            <person name="Permina E."/>
            <person name="Stockwell P."/>
            <person name="Gilligan J."/>
            <person name="Le Lec M.F."/>
            <person name="Gruber M.A.M."/>
            <person name="Quinn O."/>
            <person name="Lovegrove M."/>
            <person name="Duncan E.J."/>
            <person name="Remnant E.J."/>
            <person name="Van Eeckhoven J."/>
            <person name="Graham B."/>
            <person name="Knapp R.A."/>
            <person name="Langford K.W."/>
            <person name="Kronenberg Z."/>
            <person name="Press M.O."/>
            <person name="Eacker S.M."/>
            <person name="Wilson-Rankin E.E."/>
            <person name="Purcell J."/>
            <person name="Lester P.J."/>
            <person name="Dearden P.K."/>
        </authorList>
    </citation>
    <scope>NUCLEOTIDE SEQUENCE</scope>
    <source>
        <strain evidence="1">Volc-1</strain>
    </source>
</reference>
<protein>
    <submittedName>
        <fullName evidence="1">Uncharacterized protein</fullName>
    </submittedName>
</protein>
<proteinExistence type="predicted"/>
<accession>A0A834P7D2</accession>
<name>A0A834P7D2_VESPE</name>
<evidence type="ECO:0000313" key="1">
    <source>
        <dbReference type="EMBL" id="KAF7431573.1"/>
    </source>
</evidence>
<dbReference type="Proteomes" id="UP000600918">
    <property type="component" value="Unassembled WGS sequence"/>
</dbReference>
<sequence>MESCFQRCKETHDRYQKRSVVELHYSEMRSRTFLDTTRLYRWVDGLLSTVVLTTTEVIDDNVKPSIDILTKHRETSNSVFAD</sequence>
<gene>
    <name evidence="1" type="ORF">H0235_004497</name>
</gene>
<comment type="caution">
    <text evidence="1">The sequence shown here is derived from an EMBL/GenBank/DDBJ whole genome shotgun (WGS) entry which is preliminary data.</text>
</comment>